<gene>
    <name evidence="12" type="ORF">LCY76_05795</name>
</gene>
<keyword evidence="3 9" id="KW-0347">Helicase</keyword>
<dbReference type="InterPro" id="IPR014016">
    <property type="entry name" value="UvrD-like_ATP-bd"/>
</dbReference>
<dbReference type="GO" id="GO:0043138">
    <property type="term" value="F:3'-5' DNA helicase activity"/>
    <property type="evidence" value="ECO:0007669"/>
    <property type="project" value="UniProtKB-EC"/>
</dbReference>
<feature type="domain" description="UvrD-like helicase ATP-binding" evidence="11">
    <location>
        <begin position="212"/>
        <end position="618"/>
    </location>
</feature>
<comment type="catalytic activity">
    <reaction evidence="8">
        <text>ATP + H2O = ADP + phosphate + H(+)</text>
        <dbReference type="Rhea" id="RHEA:13065"/>
        <dbReference type="ChEBI" id="CHEBI:15377"/>
        <dbReference type="ChEBI" id="CHEBI:15378"/>
        <dbReference type="ChEBI" id="CHEBI:30616"/>
        <dbReference type="ChEBI" id="CHEBI:43474"/>
        <dbReference type="ChEBI" id="CHEBI:456216"/>
        <dbReference type="EC" id="5.6.2.4"/>
    </reaction>
</comment>
<comment type="catalytic activity">
    <reaction evidence="6">
        <text>Couples ATP hydrolysis with the unwinding of duplex DNA by translocating in the 3'-5' direction.</text>
        <dbReference type="EC" id="5.6.2.4"/>
    </reaction>
</comment>
<dbReference type="InterPro" id="IPR027785">
    <property type="entry name" value="UvrD-like_helicase_C"/>
</dbReference>
<keyword evidence="10" id="KW-0175">Coiled coil</keyword>
<dbReference type="GO" id="GO:0016787">
    <property type="term" value="F:hydrolase activity"/>
    <property type="evidence" value="ECO:0007669"/>
    <property type="project" value="UniProtKB-UniRule"/>
</dbReference>
<keyword evidence="4 9" id="KW-0067">ATP-binding</keyword>
<evidence type="ECO:0000256" key="5">
    <source>
        <dbReference type="ARBA" id="ARBA00023235"/>
    </source>
</evidence>
<accession>A0A9X1X8V0</accession>
<dbReference type="SUPFAM" id="SSF52540">
    <property type="entry name" value="P-loop containing nucleoside triphosphate hydrolases"/>
    <property type="match status" value="1"/>
</dbReference>
<dbReference type="EMBL" id="JAIWJX010000002">
    <property type="protein sequence ID" value="MCK6256114.1"/>
    <property type="molecule type" value="Genomic_DNA"/>
</dbReference>
<evidence type="ECO:0000256" key="3">
    <source>
        <dbReference type="ARBA" id="ARBA00022806"/>
    </source>
</evidence>
<dbReference type="AlphaFoldDB" id="A0A9X1X8V0"/>
<keyword evidence="5" id="KW-0413">Isomerase</keyword>
<evidence type="ECO:0000256" key="7">
    <source>
        <dbReference type="ARBA" id="ARBA00034808"/>
    </source>
</evidence>
<protein>
    <recommendedName>
        <fullName evidence="7">DNA 3'-5' helicase</fullName>
        <ecNumber evidence="7">5.6.2.4</ecNumber>
    </recommendedName>
</protein>
<dbReference type="PROSITE" id="PS51198">
    <property type="entry name" value="UVRD_HELICASE_ATP_BIND"/>
    <property type="match status" value="1"/>
</dbReference>
<dbReference type="Pfam" id="PF00580">
    <property type="entry name" value="UvrD-helicase"/>
    <property type="match status" value="1"/>
</dbReference>
<dbReference type="PANTHER" id="PTHR11070">
    <property type="entry name" value="UVRD / RECB / PCRA DNA HELICASE FAMILY MEMBER"/>
    <property type="match status" value="1"/>
</dbReference>
<evidence type="ECO:0000256" key="10">
    <source>
        <dbReference type="SAM" id="Coils"/>
    </source>
</evidence>
<sequence length="782" mass="91500">MNQWETEWQREQERVNSVVDQVKKKMNVLEEHLGGKKEDVVQIRKDFWEDVTVNFDDAHEAAETAASIKQQAELLSELERSHKNAEDQKKSLVKLSDSPYFGRIDFKEEKDAKTDRIYLGIASFYDEKADEFLVYDWRAPISSLYYDHSIGRAEYEAPEGTVSGEMELKRQYIIRNAQIKSMFDTGVTIGDELLQEVLSRQANPQMKSIVATIQKEQNQIIRNTKGNLLIVQGAAGCGKTSAALQRVAYLLYRYRETLSANQIVLFSPNNVFNSYVSNVLPELGEENMLQTTFQQYVYHHLGDSYNLEDPLEQMEAVLTAEDHPDHKVRLEGIRFKASLDFMNVIEAYIAHLRNEDMLFKSVSFRGRVLISAEQIKEKFYSFSFSVSIPDRMKLVSEWLVSEVRRLEKTERKKPWVEEKIQLLDKEVYVRLYQKLKKKKQYTEDSFNDFEQEQRLLSAYVVSKAFKPLKKWIKSLTFINLKELYMRLFTGEGLSWERKEKYLLPGSWKEIARLTAETLSNGELLYEDATPYLYLKERLEGFQTNTAVRYVFIDEAQDYSPFQFAFIQRLFPRSKMTVLGDLNQSIYAHSTGDAFQMLYERYGKDHTERIILTRSYRSTRQIVEFTREMLHEKESIIPFNRDGEKPVLKQYEKKEDHTRAIADIIRKLQDKQVKTIAVICKTAKECEEAYESLKDKVHVELMKKDSSSFKQDTLIIPSYLAKGIEFDAVLVYDASNLQYGKERERRLFYTVCTRAMHELYLFCRGAISPFITAVPQDTFVRDN</sequence>
<evidence type="ECO:0000259" key="11">
    <source>
        <dbReference type="PROSITE" id="PS51198"/>
    </source>
</evidence>
<dbReference type="GO" id="GO:0003677">
    <property type="term" value="F:DNA binding"/>
    <property type="evidence" value="ECO:0007669"/>
    <property type="project" value="InterPro"/>
</dbReference>
<dbReference type="NCBIfam" id="NF041464">
    <property type="entry name" value="HelD_BACSU"/>
    <property type="match status" value="1"/>
</dbReference>
<feature type="coiled-coil region" evidence="10">
    <location>
        <begin position="68"/>
        <end position="95"/>
    </location>
</feature>
<evidence type="ECO:0000313" key="13">
    <source>
        <dbReference type="Proteomes" id="UP001139011"/>
    </source>
</evidence>
<evidence type="ECO:0000256" key="4">
    <source>
        <dbReference type="ARBA" id="ARBA00022840"/>
    </source>
</evidence>
<keyword evidence="1 9" id="KW-0547">Nucleotide-binding</keyword>
<feature type="binding site" evidence="9">
    <location>
        <begin position="233"/>
        <end position="240"/>
    </location>
    <ligand>
        <name>ATP</name>
        <dbReference type="ChEBI" id="CHEBI:30616"/>
    </ligand>
</feature>
<keyword evidence="2 9" id="KW-0378">Hydrolase</keyword>
<evidence type="ECO:0000256" key="6">
    <source>
        <dbReference type="ARBA" id="ARBA00034617"/>
    </source>
</evidence>
<evidence type="ECO:0000256" key="9">
    <source>
        <dbReference type="PROSITE-ProRule" id="PRU00560"/>
    </source>
</evidence>
<dbReference type="Gene3D" id="3.40.50.300">
    <property type="entry name" value="P-loop containing nucleotide triphosphate hydrolases"/>
    <property type="match status" value="3"/>
</dbReference>
<name>A0A9X1X8V0_9BACL</name>
<proteinExistence type="predicted"/>
<evidence type="ECO:0000256" key="2">
    <source>
        <dbReference type="ARBA" id="ARBA00022801"/>
    </source>
</evidence>
<evidence type="ECO:0000313" key="12">
    <source>
        <dbReference type="EMBL" id="MCK6256114.1"/>
    </source>
</evidence>
<dbReference type="GO" id="GO:0005829">
    <property type="term" value="C:cytosol"/>
    <property type="evidence" value="ECO:0007669"/>
    <property type="project" value="TreeGrafter"/>
</dbReference>
<evidence type="ECO:0000256" key="8">
    <source>
        <dbReference type="ARBA" id="ARBA00048988"/>
    </source>
</evidence>
<evidence type="ECO:0000256" key="1">
    <source>
        <dbReference type="ARBA" id="ARBA00022741"/>
    </source>
</evidence>
<dbReference type="RefSeq" id="WP_248251828.1">
    <property type="nucleotide sequence ID" value="NZ_JAIWJX010000002.1"/>
</dbReference>
<keyword evidence="13" id="KW-1185">Reference proteome</keyword>
<dbReference type="Pfam" id="PF13361">
    <property type="entry name" value="UvrD_C"/>
    <property type="match status" value="1"/>
</dbReference>
<dbReference type="EC" id="5.6.2.4" evidence="7"/>
<dbReference type="InterPro" id="IPR048228">
    <property type="entry name" value="HelD_bacillota"/>
</dbReference>
<dbReference type="InterPro" id="IPR014017">
    <property type="entry name" value="DNA_helicase_UvrD-like_C"/>
</dbReference>
<reference evidence="12" key="1">
    <citation type="submission" date="2021-09" db="EMBL/GenBank/DDBJ databases">
        <title>Genome analysis of Fictibacillus sp. KIGAM418 isolated from marine sediment.</title>
        <authorList>
            <person name="Seo M.-J."/>
            <person name="Cho E.-S."/>
            <person name="Hwang C.Y."/>
        </authorList>
    </citation>
    <scope>NUCLEOTIDE SEQUENCE</scope>
    <source>
        <strain evidence="12">KIGAM418</strain>
    </source>
</reference>
<comment type="caution">
    <text evidence="12">The sequence shown here is derived from an EMBL/GenBank/DDBJ whole genome shotgun (WGS) entry which is preliminary data.</text>
</comment>
<dbReference type="PANTHER" id="PTHR11070:SF17">
    <property type="entry name" value="DNA HELICASE IV"/>
    <property type="match status" value="1"/>
</dbReference>
<dbReference type="InterPro" id="IPR027417">
    <property type="entry name" value="P-loop_NTPase"/>
</dbReference>
<dbReference type="GO" id="GO:0005524">
    <property type="term" value="F:ATP binding"/>
    <property type="evidence" value="ECO:0007669"/>
    <property type="project" value="UniProtKB-UniRule"/>
</dbReference>
<dbReference type="Pfam" id="PF13538">
    <property type="entry name" value="UvrD_C_2"/>
    <property type="match status" value="1"/>
</dbReference>
<dbReference type="Proteomes" id="UP001139011">
    <property type="component" value="Unassembled WGS sequence"/>
</dbReference>
<dbReference type="GO" id="GO:0000725">
    <property type="term" value="P:recombinational repair"/>
    <property type="evidence" value="ECO:0007669"/>
    <property type="project" value="TreeGrafter"/>
</dbReference>
<dbReference type="InterPro" id="IPR000212">
    <property type="entry name" value="DNA_helicase_UvrD/REP"/>
</dbReference>
<organism evidence="12 13">
    <name type="scientific">Fictibacillus marinisediminis</name>
    <dbReference type="NCBI Taxonomy" id="2878389"/>
    <lineage>
        <taxon>Bacteria</taxon>
        <taxon>Bacillati</taxon>
        <taxon>Bacillota</taxon>
        <taxon>Bacilli</taxon>
        <taxon>Bacillales</taxon>
        <taxon>Fictibacillaceae</taxon>
        <taxon>Fictibacillus</taxon>
    </lineage>
</organism>